<name>A0A7J8HCX2_MOLMO</name>
<comment type="caution">
    <text evidence="2">The sequence shown here is derived from an EMBL/GenBank/DDBJ whole genome shotgun (WGS) entry which is preliminary data.</text>
</comment>
<gene>
    <name evidence="2" type="ORF">HJG59_011220</name>
</gene>
<keyword evidence="3" id="KW-1185">Reference proteome</keyword>
<dbReference type="InParanoid" id="A0A7J8HCX2"/>
<evidence type="ECO:0000313" key="2">
    <source>
        <dbReference type="EMBL" id="KAF6469871.1"/>
    </source>
</evidence>
<protein>
    <submittedName>
        <fullName evidence="2">Uncharacterized protein</fullName>
    </submittedName>
</protein>
<reference evidence="2 3" key="1">
    <citation type="journal article" date="2020" name="Nature">
        <title>Six reference-quality genomes reveal evolution of bat adaptations.</title>
        <authorList>
            <person name="Jebb D."/>
            <person name="Huang Z."/>
            <person name="Pippel M."/>
            <person name="Hughes G.M."/>
            <person name="Lavrichenko K."/>
            <person name="Devanna P."/>
            <person name="Winkler S."/>
            <person name="Jermiin L.S."/>
            <person name="Skirmuntt E.C."/>
            <person name="Katzourakis A."/>
            <person name="Burkitt-Gray L."/>
            <person name="Ray D.A."/>
            <person name="Sullivan K.A.M."/>
            <person name="Roscito J.G."/>
            <person name="Kirilenko B.M."/>
            <person name="Davalos L.M."/>
            <person name="Corthals A.P."/>
            <person name="Power M.L."/>
            <person name="Jones G."/>
            <person name="Ransome R.D."/>
            <person name="Dechmann D.K.N."/>
            <person name="Locatelli A.G."/>
            <person name="Puechmaille S.J."/>
            <person name="Fedrigo O."/>
            <person name="Jarvis E.D."/>
            <person name="Hiller M."/>
            <person name="Vernes S.C."/>
            <person name="Myers E.W."/>
            <person name="Teeling E.C."/>
        </authorList>
    </citation>
    <scope>NUCLEOTIDE SEQUENCE [LARGE SCALE GENOMIC DNA]</scope>
    <source>
        <strain evidence="2">MMolMol1</strain>
        <tissue evidence="2">Muscle</tissue>
    </source>
</reference>
<feature type="region of interest" description="Disordered" evidence="1">
    <location>
        <begin position="137"/>
        <end position="167"/>
    </location>
</feature>
<dbReference type="AlphaFoldDB" id="A0A7J8HCX2"/>
<evidence type="ECO:0000313" key="3">
    <source>
        <dbReference type="Proteomes" id="UP000550707"/>
    </source>
</evidence>
<evidence type="ECO:0000256" key="1">
    <source>
        <dbReference type="SAM" id="MobiDB-lite"/>
    </source>
</evidence>
<sequence length="167" mass="17257">MSTAAVSGNTLGTGTESRAHGSSLSPCVVWARALPAREMAPARPCASDFRVLGGVAPPSPWTPALPSSPSPAGCLRTRRFIVHHLLGQSLGNAKADCRPAPLSCQGGCISDHPRAGRCGERGAPCMAGGHAGRRSHCGGQCGGASKSEKQSPHGTQTPHFWESTRRK</sequence>
<dbReference type="Proteomes" id="UP000550707">
    <property type="component" value="Unassembled WGS sequence"/>
</dbReference>
<accession>A0A7J8HCX2</accession>
<organism evidence="2 3">
    <name type="scientific">Molossus molossus</name>
    <name type="common">Pallas' mastiff bat</name>
    <name type="synonym">Vespertilio molossus</name>
    <dbReference type="NCBI Taxonomy" id="27622"/>
    <lineage>
        <taxon>Eukaryota</taxon>
        <taxon>Metazoa</taxon>
        <taxon>Chordata</taxon>
        <taxon>Craniata</taxon>
        <taxon>Vertebrata</taxon>
        <taxon>Euteleostomi</taxon>
        <taxon>Mammalia</taxon>
        <taxon>Eutheria</taxon>
        <taxon>Laurasiatheria</taxon>
        <taxon>Chiroptera</taxon>
        <taxon>Yangochiroptera</taxon>
        <taxon>Molossidae</taxon>
        <taxon>Molossus</taxon>
    </lineage>
</organism>
<proteinExistence type="predicted"/>
<dbReference type="EMBL" id="JACASF010000007">
    <property type="protein sequence ID" value="KAF6469871.1"/>
    <property type="molecule type" value="Genomic_DNA"/>
</dbReference>
<feature type="region of interest" description="Disordered" evidence="1">
    <location>
        <begin position="1"/>
        <end position="21"/>
    </location>
</feature>